<gene>
    <name evidence="1" type="ORF">SPPYR_1135</name>
</gene>
<dbReference type="AlphaFoldDB" id="A0A1Y5PUE9"/>
<dbReference type="KEGG" id="sphu:SPPYR_1135"/>
<accession>A0A1Y5PUE9</accession>
<reference evidence="1" key="1">
    <citation type="submission" date="2016-03" db="EMBL/GenBank/DDBJ databases">
        <authorList>
            <person name="Ploux O."/>
        </authorList>
    </citation>
    <scope>NUCLEOTIDE SEQUENCE</scope>
    <source>
        <strain evidence="1">UC10</strain>
    </source>
</reference>
<evidence type="ECO:0000313" key="1">
    <source>
        <dbReference type="EMBL" id="SBV32255.1"/>
    </source>
</evidence>
<protein>
    <submittedName>
        <fullName evidence="1">Uncharacterized protein</fullName>
    </submittedName>
</protein>
<sequence>MIHGRSGHGGSLSSRRAEALDDLAGESGAVGAMLSVMPAIWACFPRVGKPNAPRYWTGLSSRSC</sequence>
<name>A0A1Y5PUE9_9SPHN</name>
<organism evidence="1">
    <name type="scientific">uncultured Sphingopyxis sp</name>
    <dbReference type="NCBI Taxonomy" id="310581"/>
    <lineage>
        <taxon>Bacteria</taxon>
        <taxon>Pseudomonadati</taxon>
        <taxon>Pseudomonadota</taxon>
        <taxon>Alphaproteobacteria</taxon>
        <taxon>Sphingomonadales</taxon>
        <taxon>Sphingomonadaceae</taxon>
        <taxon>Sphingopyxis</taxon>
        <taxon>environmental samples</taxon>
    </lineage>
</organism>
<dbReference type="EMBL" id="LT598653">
    <property type="protein sequence ID" value="SBV32255.1"/>
    <property type="molecule type" value="Genomic_DNA"/>
</dbReference>
<proteinExistence type="predicted"/>